<dbReference type="GO" id="GO:0005739">
    <property type="term" value="C:mitochondrion"/>
    <property type="evidence" value="ECO:0007669"/>
    <property type="project" value="InterPro"/>
</dbReference>
<dbReference type="AlphaFoldDB" id="A0A165HP97"/>
<accession>A0A165HP97</accession>
<dbReference type="OMA" id="RNIQAGH"/>
<dbReference type="PANTHER" id="PTHR42100:SF1">
    <property type="entry name" value="OXIDOREDUCTASE 178 KDA SUBUNIT, PUTATIVE (AFU_ORTHOLOGUE AFUA_8G04320)-RELATED"/>
    <property type="match status" value="1"/>
</dbReference>
<feature type="compositionally biased region" description="Basic and acidic residues" evidence="1">
    <location>
        <begin position="34"/>
        <end position="43"/>
    </location>
</feature>
<sequence length="191" mass="21507">MRGLRINHSRLAAQSSRRLPCQLQQRYASSASHGHGEHGEHGHGHPAPVNEPLGKSFYFTIAAVPLSYLLYVLSRGAQEDGKTGQQTKPLFTRVIDSYSDYKERWVTRNTLHTNMMEQAAFDRNLFQSAPKSKAVDLRFPEVFNTGSPYNVPAGNGGGNIDELIAHYEKKNYEDNERKLRALQEGKVVPRN</sequence>
<reference evidence="2 3" key="1">
    <citation type="journal article" date="2016" name="Fungal Biol.">
        <title>The genome of Xylona heveae provides a window into fungal endophytism.</title>
        <authorList>
            <person name="Gazis R."/>
            <person name="Kuo A."/>
            <person name="Riley R."/>
            <person name="LaButti K."/>
            <person name="Lipzen A."/>
            <person name="Lin J."/>
            <person name="Amirebrahimi M."/>
            <person name="Hesse C.N."/>
            <person name="Spatafora J.W."/>
            <person name="Henrissat B."/>
            <person name="Hainaut M."/>
            <person name="Grigoriev I.V."/>
            <person name="Hibbett D.S."/>
        </authorList>
    </citation>
    <scope>NUCLEOTIDE SEQUENCE [LARGE SCALE GENOMIC DNA]</scope>
    <source>
        <strain evidence="2 3">TC161</strain>
    </source>
</reference>
<dbReference type="InParanoid" id="A0A165HP97"/>
<keyword evidence="3" id="KW-1185">Reference proteome</keyword>
<dbReference type="EMBL" id="KV407457">
    <property type="protein sequence ID" value="KZF23798.1"/>
    <property type="molecule type" value="Genomic_DNA"/>
</dbReference>
<name>A0A165HP97_XYLHT</name>
<evidence type="ECO:0000313" key="2">
    <source>
        <dbReference type="EMBL" id="KZF23798.1"/>
    </source>
</evidence>
<feature type="region of interest" description="Disordered" evidence="1">
    <location>
        <begin position="24"/>
        <end position="49"/>
    </location>
</feature>
<gene>
    <name evidence="2" type="ORF">L228DRAFT_246645</name>
</gene>
<dbReference type="OrthoDB" id="2120038at2759"/>
<dbReference type="PANTHER" id="PTHR42100">
    <property type="entry name" value="OXIDOREDUCTASE 178 KDA SUBUNIT, PUTATIVE (AFU_ORTHOLOGUE AFUA_8G04320)-RELATED"/>
    <property type="match status" value="1"/>
</dbReference>
<evidence type="ECO:0008006" key="4">
    <source>
        <dbReference type="Google" id="ProtNLM"/>
    </source>
</evidence>
<dbReference type="RefSeq" id="XP_018189353.1">
    <property type="nucleotide sequence ID" value="XM_018332465.1"/>
</dbReference>
<organism evidence="2 3">
    <name type="scientific">Xylona heveae (strain CBS 132557 / TC161)</name>
    <dbReference type="NCBI Taxonomy" id="1328760"/>
    <lineage>
        <taxon>Eukaryota</taxon>
        <taxon>Fungi</taxon>
        <taxon>Dikarya</taxon>
        <taxon>Ascomycota</taxon>
        <taxon>Pezizomycotina</taxon>
        <taxon>Xylonomycetes</taxon>
        <taxon>Xylonales</taxon>
        <taxon>Xylonaceae</taxon>
        <taxon>Xylona</taxon>
    </lineage>
</organism>
<dbReference type="Proteomes" id="UP000076632">
    <property type="component" value="Unassembled WGS sequence"/>
</dbReference>
<dbReference type="GeneID" id="28897602"/>
<protein>
    <recommendedName>
        <fullName evidence="4">NADH-ubiquinone oxidoreductase 17.8 kDa subunit</fullName>
    </recommendedName>
</protein>
<evidence type="ECO:0000313" key="3">
    <source>
        <dbReference type="Proteomes" id="UP000076632"/>
    </source>
</evidence>
<evidence type="ECO:0000256" key="1">
    <source>
        <dbReference type="SAM" id="MobiDB-lite"/>
    </source>
</evidence>
<proteinExistence type="predicted"/>
<dbReference type="STRING" id="1328760.A0A165HP97"/>
<dbReference type="InterPro" id="IPR034444">
    <property type="entry name" value="Nuo17.8"/>
</dbReference>